<evidence type="ECO:0000313" key="2">
    <source>
        <dbReference type="EMBL" id="QRD06469.1"/>
    </source>
</evidence>
<gene>
    <name evidence="2" type="ORF">JI435_118430</name>
</gene>
<accession>A0A7U2IAX6</accession>
<proteinExistence type="predicted"/>
<name>A0A7U2IAX6_PHANO</name>
<reference evidence="3" key="1">
    <citation type="journal article" date="2021" name="BMC Genomics">
        <title>Chromosome-level genome assembly and manually-curated proteome of model necrotroph Parastagonospora nodorum Sn15 reveals a genome-wide trove of candidate effector homologs, and redundancy of virulence-related functions within an accessory chromosome.</title>
        <authorList>
            <person name="Bertazzoni S."/>
            <person name="Jones D.A.B."/>
            <person name="Phan H.T."/>
            <person name="Tan K.-C."/>
            <person name="Hane J.K."/>
        </authorList>
    </citation>
    <scope>NUCLEOTIDE SEQUENCE [LARGE SCALE GENOMIC DNA]</scope>
    <source>
        <strain evidence="3">SN15 / ATCC MYA-4574 / FGSC 10173)</strain>
    </source>
</reference>
<keyword evidence="3" id="KW-1185">Reference proteome</keyword>
<evidence type="ECO:0000256" key="1">
    <source>
        <dbReference type="SAM" id="Phobius"/>
    </source>
</evidence>
<keyword evidence="1" id="KW-1133">Transmembrane helix</keyword>
<dbReference type="EMBL" id="CP069042">
    <property type="protein sequence ID" value="QRD06469.1"/>
    <property type="molecule type" value="Genomic_DNA"/>
</dbReference>
<dbReference type="Proteomes" id="UP000663193">
    <property type="component" value="Chromosome 20"/>
</dbReference>
<sequence length="214" mass="24325">MAPNTFQTTFGRIVQKIINIIVGIILLFAACGLVATVFESTTPDAIVNSPPYSYQDELHRIPNGSLLDTFEPRLTRIIARSLIPDSPITNANVALMLHDHWSIKKLVDHGMLRPMASGLPEAIDEALGAVKCVKLIVMKQGRSARDGKHVNNHMRWIPKIIERLEKESAIWEEVEDKDGVMQEELDDWIPEILEQWEKENAMWKHVNEKVTIEE</sequence>
<protein>
    <submittedName>
        <fullName evidence="2">Uncharacterized protein</fullName>
    </submittedName>
</protein>
<dbReference type="VEuPathDB" id="FungiDB:JI435_118430"/>
<dbReference type="KEGG" id="pno:SNOG_11843"/>
<dbReference type="RefSeq" id="XP_001802080.1">
    <property type="nucleotide sequence ID" value="XM_001802028.1"/>
</dbReference>
<keyword evidence="1" id="KW-0812">Transmembrane</keyword>
<feature type="transmembrane region" description="Helical" evidence="1">
    <location>
        <begin position="17"/>
        <end position="38"/>
    </location>
</feature>
<dbReference type="AlphaFoldDB" id="A0A7U2IAX6"/>
<keyword evidence="1" id="KW-0472">Membrane</keyword>
<organism evidence="2 3">
    <name type="scientific">Phaeosphaeria nodorum (strain SN15 / ATCC MYA-4574 / FGSC 10173)</name>
    <name type="common">Glume blotch fungus</name>
    <name type="synonym">Parastagonospora nodorum</name>
    <dbReference type="NCBI Taxonomy" id="321614"/>
    <lineage>
        <taxon>Eukaryota</taxon>
        <taxon>Fungi</taxon>
        <taxon>Dikarya</taxon>
        <taxon>Ascomycota</taxon>
        <taxon>Pezizomycotina</taxon>
        <taxon>Dothideomycetes</taxon>
        <taxon>Pleosporomycetidae</taxon>
        <taxon>Pleosporales</taxon>
        <taxon>Pleosporineae</taxon>
        <taxon>Phaeosphaeriaceae</taxon>
        <taxon>Parastagonospora</taxon>
    </lineage>
</organism>
<evidence type="ECO:0000313" key="3">
    <source>
        <dbReference type="Proteomes" id="UP000663193"/>
    </source>
</evidence>